<evidence type="ECO:0000256" key="1">
    <source>
        <dbReference type="ARBA" id="ARBA00004477"/>
    </source>
</evidence>
<gene>
    <name evidence="8" type="ORF">BSAL_69565</name>
</gene>
<keyword evidence="9" id="KW-1185">Reference proteome</keyword>
<dbReference type="OMA" id="CITIVGS"/>
<dbReference type="VEuPathDB" id="TriTrypDB:BSAL_69565"/>
<evidence type="ECO:0000256" key="5">
    <source>
        <dbReference type="ARBA" id="ARBA00022989"/>
    </source>
</evidence>
<dbReference type="InterPro" id="IPR035952">
    <property type="entry name" value="Rhomboid-like_sf"/>
</dbReference>
<dbReference type="OrthoDB" id="1716531at2759"/>
<keyword evidence="5 7" id="KW-1133">Transmembrane helix</keyword>
<evidence type="ECO:0000256" key="3">
    <source>
        <dbReference type="ARBA" id="ARBA00022692"/>
    </source>
</evidence>
<evidence type="ECO:0000256" key="7">
    <source>
        <dbReference type="RuleBase" id="RU363059"/>
    </source>
</evidence>
<evidence type="ECO:0000256" key="6">
    <source>
        <dbReference type="ARBA" id="ARBA00023136"/>
    </source>
</evidence>
<evidence type="ECO:0000313" key="8">
    <source>
        <dbReference type="EMBL" id="CUG02093.1"/>
    </source>
</evidence>
<comment type="similarity">
    <text evidence="2 7">Belongs to the derlin family.</text>
</comment>
<name>A0A0S4IV51_BODSA</name>
<feature type="transmembrane region" description="Helical" evidence="7">
    <location>
        <begin position="143"/>
        <end position="165"/>
    </location>
</feature>
<protein>
    <recommendedName>
        <fullName evidence="7">Derlin</fullName>
    </recommendedName>
</protein>
<reference evidence="9" key="1">
    <citation type="submission" date="2015-09" db="EMBL/GenBank/DDBJ databases">
        <authorList>
            <consortium name="Pathogen Informatics"/>
        </authorList>
    </citation>
    <scope>NUCLEOTIDE SEQUENCE [LARGE SCALE GENOMIC DNA]</scope>
    <source>
        <strain evidence="9">Lake Konstanz</strain>
    </source>
</reference>
<proteinExistence type="inferred from homology"/>
<organism evidence="8 9">
    <name type="scientific">Bodo saltans</name>
    <name type="common">Flagellated protozoan</name>
    <dbReference type="NCBI Taxonomy" id="75058"/>
    <lineage>
        <taxon>Eukaryota</taxon>
        <taxon>Discoba</taxon>
        <taxon>Euglenozoa</taxon>
        <taxon>Kinetoplastea</taxon>
        <taxon>Metakinetoplastina</taxon>
        <taxon>Eubodonida</taxon>
        <taxon>Bodonidae</taxon>
        <taxon>Bodo</taxon>
    </lineage>
</organism>
<keyword evidence="6 7" id="KW-0472">Membrane</keyword>
<dbReference type="SUPFAM" id="SSF144091">
    <property type="entry name" value="Rhomboid-like"/>
    <property type="match status" value="1"/>
</dbReference>
<evidence type="ECO:0000256" key="2">
    <source>
        <dbReference type="ARBA" id="ARBA00008917"/>
    </source>
</evidence>
<evidence type="ECO:0000256" key="4">
    <source>
        <dbReference type="ARBA" id="ARBA00022824"/>
    </source>
</evidence>
<comment type="subcellular location">
    <subcellularLocation>
        <location evidence="1 7">Endoplasmic reticulum membrane</location>
        <topology evidence="1 7">Multi-pass membrane protein</topology>
    </subcellularLocation>
</comment>
<dbReference type="AlphaFoldDB" id="A0A0S4IV51"/>
<accession>A0A0S4IV51</accession>
<dbReference type="PANTHER" id="PTHR11009">
    <property type="entry name" value="DER1-LIKE PROTEIN, DERLIN"/>
    <property type="match status" value="1"/>
</dbReference>
<keyword evidence="3 7" id="KW-0812">Transmembrane</keyword>
<dbReference type="Proteomes" id="UP000051952">
    <property type="component" value="Unassembled WGS sequence"/>
</dbReference>
<dbReference type="GO" id="GO:0005789">
    <property type="term" value="C:endoplasmic reticulum membrane"/>
    <property type="evidence" value="ECO:0007669"/>
    <property type="project" value="UniProtKB-SubCell"/>
</dbReference>
<dbReference type="GO" id="GO:0006950">
    <property type="term" value="P:response to stress"/>
    <property type="evidence" value="ECO:0007669"/>
    <property type="project" value="UniProtKB-ARBA"/>
</dbReference>
<comment type="function">
    <text evidence="7">May be involved in the degradation of misfolded endoplasmic reticulum (ER) luminal proteins.</text>
</comment>
<feature type="transmembrane region" description="Helical" evidence="7">
    <location>
        <begin position="18"/>
        <end position="41"/>
    </location>
</feature>
<evidence type="ECO:0000313" key="9">
    <source>
        <dbReference type="Proteomes" id="UP000051952"/>
    </source>
</evidence>
<feature type="transmembrane region" description="Helical" evidence="7">
    <location>
        <begin position="98"/>
        <end position="131"/>
    </location>
</feature>
<keyword evidence="4 7" id="KW-0256">Endoplasmic reticulum</keyword>
<feature type="transmembrane region" description="Helical" evidence="7">
    <location>
        <begin position="53"/>
        <end position="78"/>
    </location>
</feature>
<dbReference type="EMBL" id="CYKH01000495">
    <property type="protein sequence ID" value="CUG02093.1"/>
    <property type="molecule type" value="Genomic_DNA"/>
</dbReference>
<dbReference type="Pfam" id="PF04511">
    <property type="entry name" value="DER1"/>
    <property type="match status" value="1"/>
</dbReference>
<sequence length="248" mass="28094">MAQSFESWWEKLGPITKIILVLSVCITIVGSSGVVSPYKLIVDFNLTVFSFQIWRIVTAAFYLGNFSFPWLMALAMLVTYVKLHEESEFQGRRADFVWMLTLLITFLTVVAWIFSLPLVSFALTMSLCWIFCKRNPTAKLSIYFFEFSANIFPWALLAFHVVLGQSVMDDVAGIVAGHGFLFLHDMLPKTHGMKLVETPQFIKTWIPHQRLFGSVHSGVHAVAPAGRQPLNEQPAHRNWGQGRVLGTR</sequence>
<dbReference type="InterPro" id="IPR007599">
    <property type="entry name" value="DER1"/>
</dbReference>